<name>A0A2L2XG22_9FIRM</name>
<dbReference type="AlphaFoldDB" id="A0A2L2XG22"/>
<feature type="region of interest" description="Disordered" evidence="1">
    <location>
        <begin position="22"/>
        <end position="43"/>
    </location>
</feature>
<protein>
    <submittedName>
        <fullName evidence="2">Uncharacterized protein</fullName>
    </submittedName>
</protein>
<evidence type="ECO:0000313" key="3">
    <source>
        <dbReference type="Proteomes" id="UP000239549"/>
    </source>
</evidence>
<dbReference type="EMBL" id="BFAV01000060">
    <property type="protein sequence ID" value="GBF32831.1"/>
    <property type="molecule type" value="Genomic_DNA"/>
</dbReference>
<accession>A0A2L2XG22</accession>
<evidence type="ECO:0000256" key="1">
    <source>
        <dbReference type="SAM" id="MobiDB-lite"/>
    </source>
</evidence>
<comment type="caution">
    <text evidence="2">The sequence shown here is derived from an EMBL/GenBank/DDBJ whole genome shotgun (WGS) entry which is preliminary data.</text>
</comment>
<gene>
    <name evidence="2" type="ORF">DCCM_1027</name>
</gene>
<dbReference type="Proteomes" id="UP000239549">
    <property type="component" value="Unassembled WGS sequence"/>
</dbReference>
<keyword evidence="3" id="KW-1185">Reference proteome</keyword>
<organism evidence="2 3">
    <name type="scientific">Desulfocucumis palustris</name>
    <dbReference type="NCBI Taxonomy" id="1898651"/>
    <lineage>
        <taxon>Bacteria</taxon>
        <taxon>Bacillati</taxon>
        <taxon>Bacillota</taxon>
        <taxon>Clostridia</taxon>
        <taxon>Eubacteriales</taxon>
        <taxon>Desulfocucumaceae</taxon>
        <taxon>Desulfocucumis</taxon>
    </lineage>
</organism>
<reference evidence="3" key="1">
    <citation type="submission" date="2018-02" db="EMBL/GenBank/DDBJ databases">
        <title>Genome sequence of Desulfocucumis palustris strain NAW-5.</title>
        <authorList>
            <person name="Watanabe M."/>
            <person name="Kojima H."/>
            <person name="Fukui M."/>
        </authorList>
    </citation>
    <scope>NUCLEOTIDE SEQUENCE [LARGE SCALE GENOMIC DNA]</scope>
    <source>
        <strain evidence="3">NAW-5</strain>
    </source>
</reference>
<feature type="compositionally biased region" description="Basic and acidic residues" evidence="1">
    <location>
        <begin position="25"/>
        <end position="43"/>
    </location>
</feature>
<proteinExistence type="predicted"/>
<evidence type="ECO:0000313" key="2">
    <source>
        <dbReference type="EMBL" id="GBF32831.1"/>
    </source>
</evidence>
<sequence>MQLINLFYGFRVNVVTIYRPALPGRRGDNHVRRKPERLPGKHS</sequence>